<proteinExistence type="predicted"/>
<dbReference type="CDD" id="cd01562">
    <property type="entry name" value="Thr-dehyd"/>
    <property type="match status" value="1"/>
</dbReference>
<dbReference type="GO" id="GO:0009097">
    <property type="term" value="P:isoleucine biosynthetic process"/>
    <property type="evidence" value="ECO:0007669"/>
    <property type="project" value="TreeGrafter"/>
</dbReference>
<dbReference type="InterPro" id="IPR050147">
    <property type="entry name" value="Ser/Thr_Dehydratase"/>
</dbReference>
<dbReference type="NCBIfam" id="NF004771">
    <property type="entry name" value="PRK06110.1"/>
    <property type="match status" value="1"/>
</dbReference>
<evidence type="ECO:0000313" key="6">
    <source>
        <dbReference type="Proteomes" id="UP000653472"/>
    </source>
</evidence>
<dbReference type="PANTHER" id="PTHR48078">
    <property type="entry name" value="THREONINE DEHYDRATASE, MITOCHONDRIAL-RELATED"/>
    <property type="match status" value="1"/>
</dbReference>
<gene>
    <name evidence="5" type="ORF">G7Y82_10915</name>
</gene>
<accession>A0A969WAC9</accession>
<dbReference type="Pfam" id="PF00291">
    <property type="entry name" value="PALP"/>
    <property type="match status" value="1"/>
</dbReference>
<evidence type="ECO:0000259" key="4">
    <source>
        <dbReference type="Pfam" id="PF00291"/>
    </source>
</evidence>
<dbReference type="RefSeq" id="WP_168148120.1">
    <property type="nucleotide sequence ID" value="NZ_JAAVXB010000005.1"/>
</dbReference>
<name>A0A969WAC9_9GAMM</name>
<dbReference type="Proteomes" id="UP000653472">
    <property type="component" value="Unassembled WGS sequence"/>
</dbReference>
<evidence type="ECO:0000256" key="2">
    <source>
        <dbReference type="ARBA" id="ARBA00022898"/>
    </source>
</evidence>
<dbReference type="GO" id="GO:0003941">
    <property type="term" value="F:L-serine ammonia-lyase activity"/>
    <property type="evidence" value="ECO:0007669"/>
    <property type="project" value="TreeGrafter"/>
</dbReference>
<keyword evidence="2" id="KW-0663">Pyridoxal phosphate</keyword>
<evidence type="ECO:0000256" key="3">
    <source>
        <dbReference type="ARBA" id="ARBA00023239"/>
    </source>
</evidence>
<comment type="caution">
    <text evidence="5">The sequence shown here is derived from an EMBL/GenBank/DDBJ whole genome shotgun (WGS) entry which is preliminary data.</text>
</comment>
<dbReference type="GO" id="GO:0006567">
    <property type="term" value="P:L-threonine catabolic process"/>
    <property type="evidence" value="ECO:0007669"/>
    <property type="project" value="TreeGrafter"/>
</dbReference>
<dbReference type="SUPFAM" id="SSF53686">
    <property type="entry name" value="Tryptophan synthase beta subunit-like PLP-dependent enzymes"/>
    <property type="match status" value="1"/>
</dbReference>
<organism evidence="5 6">
    <name type="scientific">Solimonas marina</name>
    <dbReference type="NCBI Taxonomy" id="2714601"/>
    <lineage>
        <taxon>Bacteria</taxon>
        <taxon>Pseudomonadati</taxon>
        <taxon>Pseudomonadota</taxon>
        <taxon>Gammaproteobacteria</taxon>
        <taxon>Nevskiales</taxon>
        <taxon>Nevskiaceae</taxon>
        <taxon>Solimonas</taxon>
    </lineage>
</organism>
<dbReference type="Gene3D" id="3.40.50.1100">
    <property type="match status" value="2"/>
</dbReference>
<dbReference type="InterPro" id="IPR036052">
    <property type="entry name" value="TrpB-like_PALP_sf"/>
</dbReference>
<reference evidence="5" key="1">
    <citation type="submission" date="2020-03" db="EMBL/GenBank/DDBJ databases">
        <title>Solimonas marina sp. nov., isolated from deep seawater of the Pacific Ocean.</title>
        <authorList>
            <person name="Liu X."/>
            <person name="Lai Q."/>
            <person name="Sun F."/>
            <person name="Gai Y."/>
            <person name="Li G."/>
            <person name="Shao Z."/>
        </authorList>
    </citation>
    <scope>NUCLEOTIDE SEQUENCE</scope>
    <source>
        <strain evidence="5">C16B3</strain>
    </source>
</reference>
<dbReference type="GO" id="GO:0004794">
    <property type="term" value="F:threonine deaminase activity"/>
    <property type="evidence" value="ECO:0007669"/>
    <property type="project" value="TreeGrafter"/>
</dbReference>
<dbReference type="PANTHER" id="PTHR48078:SF7">
    <property type="entry name" value="BLL6502 PROTEIN"/>
    <property type="match status" value="1"/>
</dbReference>
<feature type="domain" description="Tryptophan synthase beta chain-like PALP" evidence="4">
    <location>
        <begin position="27"/>
        <end position="313"/>
    </location>
</feature>
<evidence type="ECO:0000256" key="1">
    <source>
        <dbReference type="ARBA" id="ARBA00001933"/>
    </source>
</evidence>
<dbReference type="GO" id="GO:0006565">
    <property type="term" value="P:L-serine catabolic process"/>
    <property type="evidence" value="ECO:0007669"/>
    <property type="project" value="TreeGrafter"/>
</dbReference>
<dbReference type="InterPro" id="IPR001926">
    <property type="entry name" value="TrpB-like_PALP"/>
</dbReference>
<protein>
    <submittedName>
        <fullName evidence="5">Threonine dehydratase</fullName>
    </submittedName>
</protein>
<evidence type="ECO:0000313" key="5">
    <source>
        <dbReference type="EMBL" id="NKF22829.1"/>
    </source>
</evidence>
<dbReference type="EMBL" id="JAAVXB010000005">
    <property type="protein sequence ID" value="NKF22829.1"/>
    <property type="molecule type" value="Genomic_DNA"/>
</dbReference>
<sequence length="329" mass="34368">MNAAVPENAARYTHAELTAAAEIVHRGMAPTACLRWPLLDAALGCTAWVKHENQTPLGAFKVRGGLVYFERLTQRAPDVRGVICATRGNHGQSVAYAASRFGLSSTIVVPHGNSREKNAAMRALGAALIEHGSDFQEAREHAQQLAAERGLHLVPSFDDALVLGVASYALELFDAAGPLDTVYVPIGLGSGICGMIAARDALGLATQIVGVVSSGAPAYARSLAAGHVVAHEVTTQLADGMACRVPEPQAFEIIRRGAERLVDVGDDEIAVAMRLAFETTHNVLEGAGAAATAAALQERERNAGRHIGVVFSGGNIDRPVYAGVLAGTV</sequence>
<keyword evidence="3" id="KW-0456">Lyase</keyword>
<dbReference type="AlphaFoldDB" id="A0A969WAC9"/>
<keyword evidence="6" id="KW-1185">Reference proteome</keyword>
<comment type="cofactor">
    <cofactor evidence="1">
        <name>pyridoxal 5'-phosphate</name>
        <dbReference type="ChEBI" id="CHEBI:597326"/>
    </cofactor>
</comment>